<dbReference type="SUPFAM" id="SSF88713">
    <property type="entry name" value="Glycoside hydrolase/deacetylase"/>
    <property type="match status" value="1"/>
</dbReference>
<dbReference type="PANTHER" id="PTHR10587">
    <property type="entry name" value="GLYCOSYL TRANSFERASE-RELATED"/>
    <property type="match status" value="1"/>
</dbReference>
<dbReference type="PANTHER" id="PTHR10587:SF80">
    <property type="entry name" value="CHITOOLIGOSACCHARIDE DEACETYLASE"/>
    <property type="match status" value="1"/>
</dbReference>
<protein>
    <submittedName>
        <fullName evidence="2">Polysaccharide deacetylase family protein</fullName>
    </submittedName>
</protein>
<dbReference type="InterPro" id="IPR011330">
    <property type="entry name" value="Glyco_hydro/deAcase_b/a-brl"/>
</dbReference>
<dbReference type="Gene3D" id="3.20.20.370">
    <property type="entry name" value="Glycoside hydrolase/deacetylase"/>
    <property type="match status" value="1"/>
</dbReference>
<organism evidence="2 3">
    <name type="scientific">Brevibacillus ruminantium</name>
    <dbReference type="NCBI Taxonomy" id="2950604"/>
    <lineage>
        <taxon>Bacteria</taxon>
        <taxon>Bacillati</taxon>
        <taxon>Bacillota</taxon>
        <taxon>Bacilli</taxon>
        <taxon>Bacillales</taxon>
        <taxon>Paenibacillaceae</taxon>
        <taxon>Brevibacillus</taxon>
    </lineage>
</organism>
<dbReference type="Pfam" id="PF01522">
    <property type="entry name" value="Polysacc_deac_1"/>
    <property type="match status" value="1"/>
</dbReference>
<evidence type="ECO:0000259" key="1">
    <source>
        <dbReference type="PROSITE" id="PS51677"/>
    </source>
</evidence>
<evidence type="ECO:0000313" key="3">
    <source>
        <dbReference type="Proteomes" id="UP001056500"/>
    </source>
</evidence>
<dbReference type="InterPro" id="IPR002509">
    <property type="entry name" value="NODB_dom"/>
</dbReference>
<keyword evidence="3" id="KW-1185">Reference proteome</keyword>
<reference evidence="2" key="1">
    <citation type="submission" date="2022-06" db="EMBL/GenBank/DDBJ databases">
        <title>Genome sequencing of Brevibacillus sp. BB3-R1.</title>
        <authorList>
            <person name="Heo J."/>
            <person name="Lee D."/>
            <person name="Won M."/>
            <person name="Han B.-H."/>
            <person name="Hong S.-B."/>
            <person name="Kwon S.-W."/>
        </authorList>
    </citation>
    <scope>NUCLEOTIDE SEQUENCE</scope>
    <source>
        <strain evidence="2">BB3-R1</strain>
    </source>
</reference>
<gene>
    <name evidence="2" type="ORF">NDK47_12150</name>
</gene>
<dbReference type="InterPro" id="IPR050248">
    <property type="entry name" value="Polysacc_deacetylase_ArnD"/>
</dbReference>
<evidence type="ECO:0000313" key="2">
    <source>
        <dbReference type="EMBL" id="USG67979.1"/>
    </source>
</evidence>
<dbReference type="Proteomes" id="UP001056500">
    <property type="component" value="Chromosome"/>
</dbReference>
<sequence>MSNTVKKRILFTMGCAVLLAILMNNRPINQYIEAVKLQTITANRPAAEKSVAVVQTGENKQDEQLRKQIERWKQEIEKAPIDARIDHVWRAVPGYNGLAVDVEASIKKLKAATIPDKRSLVVQEVPPAISLEQLGSHPIYRGNPEKPAVSFMVNVAWGNEYLDPILDTLDKHGVKTTFFLDGSWVKRYPELAKKIADRGHELGNHAYSHPDMANLGPERIRQEIQKTQAVIQQATGIKPDLFAPPSGSFNQTVVDIAKNEFHMKTILWTADTVDWKKPPVYDMLKRVRAKMGNGVLVLMHPTAPSAEGLDTMIQEAKAKGLSPATVSEVISSKRVK</sequence>
<accession>A0ABY4WMT9</accession>
<dbReference type="EMBL" id="CP098755">
    <property type="protein sequence ID" value="USG67979.1"/>
    <property type="molecule type" value="Genomic_DNA"/>
</dbReference>
<dbReference type="CDD" id="cd10950">
    <property type="entry name" value="CE4_BsYlxY_like"/>
    <property type="match status" value="1"/>
</dbReference>
<dbReference type="RefSeq" id="WP_251875192.1">
    <property type="nucleotide sequence ID" value="NZ_CP098755.1"/>
</dbReference>
<proteinExistence type="predicted"/>
<feature type="domain" description="NodB homology" evidence="1">
    <location>
        <begin position="147"/>
        <end position="324"/>
    </location>
</feature>
<name>A0ABY4WMT9_9BACL</name>
<dbReference type="PROSITE" id="PS51677">
    <property type="entry name" value="NODB"/>
    <property type="match status" value="1"/>
</dbReference>